<feature type="domain" description="Zn(2)-C6 fungal-type" evidence="7">
    <location>
        <begin position="51"/>
        <end position="80"/>
    </location>
</feature>
<dbReference type="InParanoid" id="A0A7J6J7J0"/>
<evidence type="ECO:0000259" key="7">
    <source>
        <dbReference type="PROSITE" id="PS50048"/>
    </source>
</evidence>
<name>A0A7J6J7J0_COLFN</name>
<evidence type="ECO:0000256" key="4">
    <source>
        <dbReference type="ARBA" id="ARBA00023163"/>
    </source>
</evidence>
<dbReference type="PANTHER" id="PTHR31845">
    <property type="entry name" value="FINGER DOMAIN PROTEIN, PUTATIVE-RELATED"/>
    <property type="match status" value="1"/>
</dbReference>
<accession>A0A7J6J7J0</accession>
<dbReference type="CDD" id="cd12148">
    <property type="entry name" value="fungal_TF_MHR"/>
    <property type="match status" value="1"/>
</dbReference>
<dbReference type="GO" id="GO:0000981">
    <property type="term" value="F:DNA-binding transcription factor activity, RNA polymerase II-specific"/>
    <property type="evidence" value="ECO:0007669"/>
    <property type="project" value="InterPro"/>
</dbReference>
<dbReference type="PROSITE" id="PS50048">
    <property type="entry name" value="ZN2_CY6_FUNGAL_2"/>
    <property type="match status" value="1"/>
</dbReference>
<dbReference type="PROSITE" id="PS00463">
    <property type="entry name" value="ZN2_CY6_FUNGAL_1"/>
    <property type="match status" value="1"/>
</dbReference>
<dbReference type="GeneID" id="43616444"/>
<feature type="compositionally biased region" description="Acidic residues" evidence="6">
    <location>
        <begin position="1"/>
        <end position="10"/>
    </location>
</feature>
<evidence type="ECO:0000313" key="8">
    <source>
        <dbReference type="EMBL" id="KAF4485967.1"/>
    </source>
</evidence>
<dbReference type="GO" id="GO:0008270">
    <property type="term" value="F:zinc ion binding"/>
    <property type="evidence" value="ECO:0007669"/>
    <property type="project" value="InterPro"/>
</dbReference>
<proteinExistence type="predicted"/>
<dbReference type="GO" id="GO:0000976">
    <property type="term" value="F:transcription cis-regulatory region binding"/>
    <property type="evidence" value="ECO:0007669"/>
    <property type="project" value="TreeGrafter"/>
</dbReference>
<evidence type="ECO:0000256" key="1">
    <source>
        <dbReference type="ARBA" id="ARBA00004123"/>
    </source>
</evidence>
<keyword evidence="5" id="KW-0539">Nucleus</keyword>
<reference evidence="8 9" key="2">
    <citation type="submission" date="2020-04" db="EMBL/GenBank/DDBJ databases">
        <title>Genome sequencing and assembly of multiple isolates from the Colletotrichum gloeosporioides species complex.</title>
        <authorList>
            <person name="Gan P."/>
            <person name="Shirasu K."/>
        </authorList>
    </citation>
    <scope>NUCLEOTIDE SEQUENCE [LARGE SCALE GENOMIC DNA]</scope>
    <source>
        <strain evidence="8 9">Nara gc5</strain>
    </source>
</reference>
<dbReference type="InterPro" id="IPR036864">
    <property type="entry name" value="Zn2-C6_fun-type_DNA-bd_sf"/>
</dbReference>
<evidence type="ECO:0000256" key="5">
    <source>
        <dbReference type="ARBA" id="ARBA00023242"/>
    </source>
</evidence>
<keyword evidence="2" id="KW-0805">Transcription regulation</keyword>
<dbReference type="GO" id="GO:0005634">
    <property type="term" value="C:nucleus"/>
    <property type="evidence" value="ECO:0007669"/>
    <property type="project" value="UniProtKB-SubCell"/>
</dbReference>
<sequence length="734" mass="81484">MGSDGLEQEPTEGQQPPPQASTTSAPEREEQHLLSRGSGSDGGVPAVHPTACFNCRSARQRCDRRLRCSRCVSQDRACRYPSGSQRGRKHGSVNKPDTVEKILARINESPLRAQVIAALFREHSGQTFPTTPPIPSRPHPAPTIAEDAVSSCIHVATQHHESFPHDNHRQSLGRVFTPSDQSSVVSPYHIMAAAAADMTSSQYGGASPILDPDLTAHFSHAETPDPIYKRLETYFTPRITYPKDWQILASQPIDSTLKLEADACDPITARLIDKEDVDLYWSLFFQIRNSFVGLLDPLLHTSEYVYSISFTLFSVVCAMGCGISGRARDRILYPTLLSIAEANVRWSIAMPVRSVELIQAIINLKYWAPLCERHADDPYWLQVSYIAPLAREIGINSPDAVAKLVNAAQPNATSEWKERLMRNFERTWIYVFLAEKSFGITTGRYLSVSCSELPQSVPDWWRKPMTSPTDRMICGIIEIRGKLLTALGKHSLVDRSLSALLGWHSEAFGILETTRDLRCTPDGSPSSQYLPILDFYMGHSLLVLSATALKDMRSLDKTEASTEISIVTERTFKVASRALNVILYDETLHELILGIQNNMYIMIAHAITEIIQAIKRGCIASSDAIEAATKVQATLRRLEKLGQQLPSSSPIHLYKGLARVFARELSRFMKSKENDFAQNEEENTEEPPDWLKAFDGGSLDSVAWLDMGFLSSGQPLSDAAQLTGAESLNGLLFP</sequence>
<dbReference type="CDD" id="cd00067">
    <property type="entry name" value="GAL4"/>
    <property type="match status" value="1"/>
</dbReference>
<evidence type="ECO:0000256" key="2">
    <source>
        <dbReference type="ARBA" id="ARBA00023015"/>
    </source>
</evidence>
<dbReference type="InterPro" id="IPR051089">
    <property type="entry name" value="prtT"/>
</dbReference>
<gene>
    <name evidence="8" type="primary">priB-2</name>
    <name evidence="8" type="ORF">CGGC5_v005130</name>
</gene>
<dbReference type="Proteomes" id="UP000011096">
    <property type="component" value="Unassembled WGS sequence"/>
</dbReference>
<dbReference type="AlphaFoldDB" id="A0A7J6J7J0"/>
<dbReference type="RefSeq" id="XP_031893348.1">
    <property type="nucleotide sequence ID" value="XM_032032401.1"/>
</dbReference>
<evidence type="ECO:0000256" key="3">
    <source>
        <dbReference type="ARBA" id="ARBA00023125"/>
    </source>
</evidence>
<dbReference type="SUPFAM" id="SSF57701">
    <property type="entry name" value="Zn2/Cys6 DNA-binding domain"/>
    <property type="match status" value="1"/>
</dbReference>
<evidence type="ECO:0000256" key="6">
    <source>
        <dbReference type="SAM" id="MobiDB-lite"/>
    </source>
</evidence>
<organism evidence="8 9">
    <name type="scientific">Colletotrichum fructicola (strain Nara gc5)</name>
    <name type="common">Anthracnose fungus</name>
    <name type="synonym">Colletotrichum gloeosporioides (strain Nara gc5)</name>
    <dbReference type="NCBI Taxonomy" id="1213859"/>
    <lineage>
        <taxon>Eukaryota</taxon>
        <taxon>Fungi</taxon>
        <taxon>Dikarya</taxon>
        <taxon>Ascomycota</taxon>
        <taxon>Pezizomycotina</taxon>
        <taxon>Sordariomycetes</taxon>
        <taxon>Hypocreomycetidae</taxon>
        <taxon>Glomerellales</taxon>
        <taxon>Glomerellaceae</taxon>
        <taxon>Colletotrichum</taxon>
        <taxon>Colletotrichum gloeosporioides species complex</taxon>
    </lineage>
</organism>
<comment type="subcellular location">
    <subcellularLocation>
        <location evidence="1">Nucleus</location>
    </subcellularLocation>
</comment>
<reference evidence="8 9" key="1">
    <citation type="submission" date="2012-08" db="EMBL/GenBank/DDBJ databases">
        <authorList>
            <person name="Gan P.H.P."/>
            <person name="Ikeda K."/>
            <person name="Irieda H."/>
            <person name="Narusaka M."/>
            <person name="O'Connell R.J."/>
            <person name="Narusaka Y."/>
            <person name="Takano Y."/>
            <person name="Kubo Y."/>
            <person name="Shirasu K."/>
        </authorList>
    </citation>
    <scope>NUCLEOTIDE SEQUENCE [LARGE SCALE GENOMIC DNA]</scope>
    <source>
        <strain evidence="8 9">Nara gc5</strain>
    </source>
</reference>
<feature type="region of interest" description="Disordered" evidence="6">
    <location>
        <begin position="1"/>
        <end position="43"/>
    </location>
</feature>
<dbReference type="EMBL" id="ANPB02000003">
    <property type="protein sequence ID" value="KAF4485967.1"/>
    <property type="molecule type" value="Genomic_DNA"/>
</dbReference>
<dbReference type="PANTHER" id="PTHR31845:SF19">
    <property type="entry name" value="TRANSCRIPTION FACTOR DOMAIN-CONTAINING PROTEIN"/>
    <property type="match status" value="1"/>
</dbReference>
<keyword evidence="3" id="KW-0238">DNA-binding</keyword>
<dbReference type="OrthoDB" id="3163292at2759"/>
<keyword evidence="9" id="KW-1185">Reference proteome</keyword>
<evidence type="ECO:0000313" key="9">
    <source>
        <dbReference type="Proteomes" id="UP000011096"/>
    </source>
</evidence>
<dbReference type="InterPro" id="IPR001138">
    <property type="entry name" value="Zn2Cys6_DnaBD"/>
</dbReference>
<keyword evidence="4" id="KW-0804">Transcription</keyword>
<comment type="caution">
    <text evidence="8">The sequence shown here is derived from an EMBL/GenBank/DDBJ whole genome shotgun (WGS) entry which is preliminary data.</text>
</comment>
<protein>
    <submittedName>
        <fullName evidence="8">Protein priB</fullName>
    </submittedName>
</protein>
<dbReference type="Gene3D" id="4.10.240.10">
    <property type="entry name" value="Zn(2)-C6 fungal-type DNA-binding domain"/>
    <property type="match status" value="1"/>
</dbReference>